<evidence type="ECO:0000313" key="2">
    <source>
        <dbReference type="Proteomes" id="UP001165492"/>
    </source>
</evidence>
<sequence>MGFTLTIKGQETIYFSENMISSVHVQLSTPHDSKAKSTDHAATLWVTGKLLSTEIGASNSDTLKLFDWSLVPAQSADAYRDVIVKVISADQTFRKIHLPIAFIIDYSERYADNTGVGEFTLVLRQRADQIPLVKATSGGSDDSEE</sequence>
<keyword evidence="1" id="KW-0378">Hydrolase</keyword>
<name>A0ABS8HYG7_9FIRM</name>
<protein>
    <submittedName>
        <fullName evidence="1">Membrane-associated protease 1</fullName>
    </submittedName>
</protein>
<keyword evidence="1" id="KW-0645">Protease</keyword>
<proteinExistence type="predicted"/>
<dbReference type="GO" id="GO:0006508">
    <property type="term" value="P:proteolysis"/>
    <property type="evidence" value="ECO:0007669"/>
    <property type="project" value="UniProtKB-KW"/>
</dbReference>
<reference evidence="1" key="1">
    <citation type="submission" date="2021-11" db="EMBL/GenBank/DDBJ databases">
        <title>Description of a new species Pelosinus isolated from the bottom sediments of Lake Baikal.</title>
        <authorList>
            <person name="Zakharyuk A."/>
        </authorList>
    </citation>
    <scope>NUCLEOTIDE SEQUENCE</scope>
    <source>
        <strain evidence="1">Bkl1</strain>
    </source>
</reference>
<accession>A0ABS8HYG7</accession>
<dbReference type="Proteomes" id="UP001165492">
    <property type="component" value="Unassembled WGS sequence"/>
</dbReference>
<gene>
    <name evidence="1" type="ORF">LMF89_23015</name>
</gene>
<dbReference type="RefSeq" id="WP_229537085.1">
    <property type="nucleotide sequence ID" value="NZ_JAJHJB010000053.1"/>
</dbReference>
<evidence type="ECO:0000313" key="1">
    <source>
        <dbReference type="EMBL" id="MCC5468213.1"/>
    </source>
</evidence>
<dbReference type="EMBL" id="JAJHJB010000053">
    <property type="protein sequence ID" value="MCC5468213.1"/>
    <property type="molecule type" value="Genomic_DNA"/>
</dbReference>
<comment type="caution">
    <text evidence="1">The sequence shown here is derived from an EMBL/GenBank/DDBJ whole genome shotgun (WGS) entry which is preliminary data.</text>
</comment>
<dbReference type="GO" id="GO:0008233">
    <property type="term" value="F:peptidase activity"/>
    <property type="evidence" value="ECO:0007669"/>
    <property type="project" value="UniProtKB-KW"/>
</dbReference>
<keyword evidence="2" id="KW-1185">Reference proteome</keyword>
<organism evidence="1 2">
    <name type="scientific">Pelosinus baikalensis</name>
    <dbReference type="NCBI Taxonomy" id="2892015"/>
    <lineage>
        <taxon>Bacteria</taxon>
        <taxon>Bacillati</taxon>
        <taxon>Bacillota</taxon>
        <taxon>Negativicutes</taxon>
        <taxon>Selenomonadales</taxon>
        <taxon>Sporomusaceae</taxon>
        <taxon>Pelosinus</taxon>
    </lineage>
</organism>